<dbReference type="EMBL" id="JAEUGD010000067">
    <property type="protein sequence ID" value="MBL6449867.1"/>
    <property type="molecule type" value="Genomic_DNA"/>
</dbReference>
<keyword evidence="2" id="KW-0472">Membrane</keyword>
<comment type="caution">
    <text evidence="5">The sequence shown here is derived from an EMBL/GenBank/DDBJ whole genome shotgun (WGS) entry which is preliminary data.</text>
</comment>
<dbReference type="PANTHER" id="PTHR46401:SF2">
    <property type="entry name" value="GLYCOSYLTRANSFERASE WBBK-RELATED"/>
    <property type="match status" value="1"/>
</dbReference>
<dbReference type="InterPro" id="IPR015393">
    <property type="entry name" value="DUF1972"/>
</dbReference>
<evidence type="ECO:0000259" key="3">
    <source>
        <dbReference type="Pfam" id="PF00534"/>
    </source>
</evidence>
<gene>
    <name evidence="5" type="ORF">JMN32_26380</name>
</gene>
<protein>
    <submittedName>
        <fullName evidence="5">DUF1972 domain-containing protein</fullName>
    </submittedName>
</protein>
<feature type="domain" description="DUF1972" evidence="4">
    <location>
        <begin position="5"/>
        <end position="173"/>
    </location>
</feature>
<dbReference type="PANTHER" id="PTHR46401">
    <property type="entry name" value="GLYCOSYLTRANSFERASE WBBK-RELATED"/>
    <property type="match status" value="1"/>
</dbReference>
<keyword evidence="1" id="KW-0808">Transferase</keyword>
<proteinExistence type="predicted"/>
<feature type="transmembrane region" description="Helical" evidence="2">
    <location>
        <begin position="79"/>
        <end position="103"/>
    </location>
</feature>
<dbReference type="AlphaFoldDB" id="A0A937KEK7"/>
<dbReference type="Pfam" id="PF09314">
    <property type="entry name" value="DUF1972"/>
    <property type="match status" value="1"/>
</dbReference>
<evidence type="ECO:0000256" key="1">
    <source>
        <dbReference type="ARBA" id="ARBA00022679"/>
    </source>
</evidence>
<feature type="domain" description="Glycosyl transferase family 1" evidence="3">
    <location>
        <begin position="188"/>
        <end position="308"/>
    </location>
</feature>
<dbReference type="Gene3D" id="3.40.50.2000">
    <property type="entry name" value="Glycogen Phosphorylase B"/>
    <property type="match status" value="1"/>
</dbReference>
<reference evidence="5" key="1">
    <citation type="submission" date="2021-01" db="EMBL/GenBank/DDBJ databases">
        <title>Fulvivirga kasyanovii gen. nov., sp nov., a novel member of the phylum Bacteroidetes isolated from seawater in a mussel farm.</title>
        <authorList>
            <person name="Zhao L.-H."/>
            <person name="Wang Z.-J."/>
        </authorList>
    </citation>
    <scope>NUCLEOTIDE SEQUENCE</scope>
    <source>
        <strain evidence="5">29W222</strain>
    </source>
</reference>
<organism evidence="5 6">
    <name type="scientific">Fulvivirga marina</name>
    <dbReference type="NCBI Taxonomy" id="2494733"/>
    <lineage>
        <taxon>Bacteria</taxon>
        <taxon>Pseudomonadati</taxon>
        <taxon>Bacteroidota</taxon>
        <taxon>Cytophagia</taxon>
        <taxon>Cytophagales</taxon>
        <taxon>Fulvivirgaceae</taxon>
        <taxon>Fulvivirga</taxon>
    </lineage>
</organism>
<evidence type="ECO:0000313" key="5">
    <source>
        <dbReference type="EMBL" id="MBL6449867.1"/>
    </source>
</evidence>
<dbReference type="GO" id="GO:0009103">
    <property type="term" value="P:lipopolysaccharide biosynthetic process"/>
    <property type="evidence" value="ECO:0007669"/>
    <property type="project" value="TreeGrafter"/>
</dbReference>
<evidence type="ECO:0000259" key="4">
    <source>
        <dbReference type="Pfam" id="PF09314"/>
    </source>
</evidence>
<evidence type="ECO:0000313" key="6">
    <source>
        <dbReference type="Proteomes" id="UP000614216"/>
    </source>
</evidence>
<dbReference type="GO" id="GO:0016757">
    <property type="term" value="F:glycosyltransferase activity"/>
    <property type="evidence" value="ECO:0007669"/>
    <property type="project" value="InterPro"/>
</dbReference>
<sequence length="361" mass="40926">MKNNKIAVIGTVGLPAKYGGFETLVEQLIINLGDKYSFKVYCSSKHYANKSKKYLGAELVYLPINANGKWSILYDSLSILHALFNSKVLLVLGVSGAFMLPFVKLMTSKIIITNIDGMEWKREKWGKWAKFYLKWQEKLAVKYSHHVISDNIGIKEHVQKSYDKCSTLIAYGGSHAISSTLSNASIQKYQISRRSYAFAVCRIEPENNIHVILEAFSKTHFKLLIVGNWDASKYGIELKCKYKTFSNISLLDPIYDQVKLNELRSNCGIYIHGHSAGGTNPSLVEAMWLGLPIIAFNVNYNRYTTGNKALFFNFSDDLIEILENLPSPPELNKMGKTLQNIAHQNYDWNNISKAYGKLFHP</sequence>
<keyword evidence="6" id="KW-1185">Reference proteome</keyword>
<accession>A0A937KEK7</accession>
<dbReference type="InterPro" id="IPR001296">
    <property type="entry name" value="Glyco_trans_1"/>
</dbReference>
<dbReference type="Proteomes" id="UP000614216">
    <property type="component" value="Unassembled WGS sequence"/>
</dbReference>
<keyword evidence="2" id="KW-0812">Transmembrane</keyword>
<keyword evidence="2" id="KW-1133">Transmembrane helix</keyword>
<dbReference type="Pfam" id="PF00534">
    <property type="entry name" value="Glycos_transf_1"/>
    <property type="match status" value="1"/>
</dbReference>
<name>A0A937KEK7_9BACT</name>
<dbReference type="SUPFAM" id="SSF53756">
    <property type="entry name" value="UDP-Glycosyltransferase/glycogen phosphorylase"/>
    <property type="match status" value="1"/>
</dbReference>
<evidence type="ECO:0000256" key="2">
    <source>
        <dbReference type="SAM" id="Phobius"/>
    </source>
</evidence>
<dbReference type="RefSeq" id="WP_202859406.1">
    <property type="nucleotide sequence ID" value="NZ_JAEUGD010000067.1"/>
</dbReference>